<dbReference type="EMBL" id="PVWO01000022">
    <property type="protein sequence ID" value="PSB58844.1"/>
    <property type="molecule type" value="Genomic_DNA"/>
</dbReference>
<keyword evidence="1" id="KW-0418">Kinase</keyword>
<gene>
    <name evidence="1" type="ORF">C7B77_03270</name>
</gene>
<dbReference type="SUPFAM" id="SSF52540">
    <property type="entry name" value="P-loop containing nucleoside triphosphate hydrolases"/>
    <property type="match status" value="1"/>
</dbReference>
<dbReference type="PANTHER" id="PTHR12083">
    <property type="entry name" value="BIFUNCTIONAL POLYNUCLEOTIDE PHOSPHATASE/KINASE"/>
    <property type="match status" value="1"/>
</dbReference>
<comment type="caution">
    <text evidence="1">The sequence shown here is derived from an EMBL/GenBank/DDBJ whole genome shotgun (WGS) entry which is preliminary data.</text>
</comment>
<dbReference type="GO" id="GO:0006281">
    <property type="term" value="P:DNA repair"/>
    <property type="evidence" value="ECO:0007669"/>
    <property type="project" value="TreeGrafter"/>
</dbReference>
<keyword evidence="2" id="KW-1185">Reference proteome</keyword>
<dbReference type="AlphaFoldDB" id="A0A2T1GLT5"/>
<evidence type="ECO:0000313" key="1">
    <source>
        <dbReference type="EMBL" id="PSB58844.1"/>
    </source>
</evidence>
<proteinExistence type="predicted"/>
<name>A0A2T1GLT5_9CYAN</name>
<accession>A0A2T1GLT5</accession>
<dbReference type="GO" id="GO:0046404">
    <property type="term" value="F:ATP-dependent polydeoxyribonucleotide 5'-hydroxyl-kinase activity"/>
    <property type="evidence" value="ECO:0007669"/>
    <property type="project" value="TreeGrafter"/>
</dbReference>
<organism evidence="1 2">
    <name type="scientific">Chamaesiphon polymorphus CCALA 037</name>
    <dbReference type="NCBI Taxonomy" id="2107692"/>
    <lineage>
        <taxon>Bacteria</taxon>
        <taxon>Bacillati</taxon>
        <taxon>Cyanobacteriota</taxon>
        <taxon>Cyanophyceae</taxon>
        <taxon>Gomontiellales</taxon>
        <taxon>Chamaesiphonaceae</taxon>
        <taxon>Chamaesiphon</taxon>
    </lineage>
</organism>
<sequence length="149" mass="17506">MQAIVFIGIQACGKSTFYHYKFGLTHVRINLDMLKTRHREQRMLETCLEIQQSLVIDNTNPSKLDRQRYIEPAKQHKFKIIGYYFESRVRDAIERNSQRPVAQQIPAKGIAGTAKRLELPSYNEGFDELYYVKLLPELQFAVEPWQDEV</sequence>
<dbReference type="GO" id="GO:0003690">
    <property type="term" value="F:double-stranded DNA binding"/>
    <property type="evidence" value="ECO:0007669"/>
    <property type="project" value="TreeGrafter"/>
</dbReference>
<dbReference type="PIRSF" id="PIRSF037081">
    <property type="entry name" value="P-loop_All4644_prd"/>
    <property type="match status" value="1"/>
</dbReference>
<dbReference type="InterPro" id="IPR027417">
    <property type="entry name" value="P-loop_NTPase"/>
</dbReference>
<dbReference type="RefSeq" id="WP_106300282.1">
    <property type="nucleotide sequence ID" value="NZ_PVWO01000022.1"/>
</dbReference>
<dbReference type="Proteomes" id="UP000238937">
    <property type="component" value="Unassembled WGS sequence"/>
</dbReference>
<dbReference type="GO" id="GO:0046403">
    <property type="term" value="F:polynucleotide 3'-phosphatase activity"/>
    <property type="evidence" value="ECO:0007669"/>
    <property type="project" value="TreeGrafter"/>
</dbReference>
<protein>
    <submittedName>
        <fullName evidence="1">Kinase</fullName>
    </submittedName>
</protein>
<dbReference type="Pfam" id="PF13671">
    <property type="entry name" value="AAA_33"/>
    <property type="match status" value="1"/>
</dbReference>
<keyword evidence="1" id="KW-0808">Transferase</keyword>
<dbReference type="Gene3D" id="3.40.50.300">
    <property type="entry name" value="P-loop containing nucleotide triphosphate hydrolases"/>
    <property type="match status" value="1"/>
</dbReference>
<evidence type="ECO:0000313" key="2">
    <source>
        <dbReference type="Proteomes" id="UP000238937"/>
    </source>
</evidence>
<dbReference type="PANTHER" id="PTHR12083:SF9">
    <property type="entry name" value="BIFUNCTIONAL POLYNUCLEOTIDE PHOSPHATASE_KINASE"/>
    <property type="match status" value="1"/>
</dbReference>
<reference evidence="1 2" key="1">
    <citation type="submission" date="2018-03" db="EMBL/GenBank/DDBJ databases">
        <title>The ancient ancestry and fast evolution of plastids.</title>
        <authorList>
            <person name="Moore K.R."/>
            <person name="Magnabosco C."/>
            <person name="Momper L."/>
            <person name="Gold D.A."/>
            <person name="Bosak T."/>
            <person name="Fournier G.P."/>
        </authorList>
    </citation>
    <scope>NUCLEOTIDE SEQUENCE [LARGE SCALE GENOMIC DNA]</scope>
    <source>
        <strain evidence="1 2">CCALA 037</strain>
    </source>
</reference>
<dbReference type="OrthoDB" id="8564590at2"/>
<dbReference type="InterPro" id="IPR017101">
    <property type="entry name" value="P-loop_ATP/GTP-bd_All4644_prd"/>
</dbReference>